<evidence type="ECO:0000313" key="1">
    <source>
        <dbReference type="EMBL" id="MDN0088874.1"/>
    </source>
</evidence>
<dbReference type="EMBL" id="JAUEHU010000018">
    <property type="protein sequence ID" value="MDN0088874.1"/>
    <property type="molecule type" value="Genomic_DNA"/>
</dbReference>
<protein>
    <submittedName>
        <fullName evidence="1">Uncharacterized protein</fullName>
    </submittedName>
</protein>
<accession>A0AAW7K7K8</accession>
<reference evidence="1" key="1">
    <citation type="submission" date="2023-06" db="EMBL/GenBank/DDBJ databases">
        <authorList>
            <person name="Polev D.E."/>
            <person name="Saitova A.T."/>
            <person name="Bogumilchik E.A."/>
            <person name="Kokorina G.I."/>
            <person name="Voskresenskaia E.A."/>
        </authorList>
    </citation>
    <scope>NUCLEOTIDE SEQUENCE</scope>
    <source>
        <strain evidence="1">2145 StPb PI</strain>
    </source>
</reference>
<name>A0AAW7K7K8_9GAMM</name>
<dbReference type="RefSeq" id="WP_289818247.1">
    <property type="nucleotide sequence ID" value="NZ_JAUEHU010000018.1"/>
</dbReference>
<evidence type="ECO:0000313" key="2">
    <source>
        <dbReference type="Proteomes" id="UP001167864"/>
    </source>
</evidence>
<dbReference type="AlphaFoldDB" id="A0AAW7K7K8"/>
<proteinExistence type="predicted"/>
<sequence>MLKVKKIPLNEISNEKVLIKRSYISSNAYHVRMIEYAKKEAKMRLSKTEVEVKNMTNQAHDFGFKSGIFLFIDTVISAISLYQEIYNQNTANIEVRLKNKLQEIFGDTRFIELVSEHFHGFSKSSPNIELHIPKKHYAKIIVNLKNKSYVFENNQENIIFKLGDEIIVFDPNKDRPDFLQEIFPSIKTHILNVNGIVNLKKIKEMIKLTPYDPSEENENNKQFE</sequence>
<dbReference type="Proteomes" id="UP001167864">
    <property type="component" value="Unassembled WGS sequence"/>
</dbReference>
<comment type="caution">
    <text evidence="1">The sequence shown here is derived from an EMBL/GenBank/DDBJ whole genome shotgun (WGS) entry which is preliminary data.</text>
</comment>
<organism evidence="1 2">
    <name type="scientific">Yersinia nurmii</name>
    <dbReference type="NCBI Taxonomy" id="685706"/>
    <lineage>
        <taxon>Bacteria</taxon>
        <taxon>Pseudomonadati</taxon>
        <taxon>Pseudomonadota</taxon>
        <taxon>Gammaproteobacteria</taxon>
        <taxon>Enterobacterales</taxon>
        <taxon>Yersiniaceae</taxon>
        <taxon>Yersinia</taxon>
    </lineage>
</organism>
<gene>
    <name evidence="1" type="ORF">QVN42_16085</name>
</gene>